<accession>A0AA88JIM7</accession>
<evidence type="ECO:0000313" key="2">
    <source>
        <dbReference type="Proteomes" id="UP001187192"/>
    </source>
</evidence>
<reference evidence="1" key="1">
    <citation type="submission" date="2023-07" db="EMBL/GenBank/DDBJ databases">
        <title>draft genome sequence of fig (Ficus carica).</title>
        <authorList>
            <person name="Takahashi T."/>
            <person name="Nishimura K."/>
        </authorList>
    </citation>
    <scope>NUCLEOTIDE SEQUENCE</scope>
</reference>
<sequence length="37" mass="3829">MWVAGGGKITGDGEDFGWEVLCEVAEVGGDKGDIYAP</sequence>
<dbReference type="AlphaFoldDB" id="A0AA88JIM7"/>
<proteinExistence type="predicted"/>
<name>A0AA88JIM7_FICCA</name>
<dbReference type="Proteomes" id="UP001187192">
    <property type="component" value="Unassembled WGS sequence"/>
</dbReference>
<dbReference type="EMBL" id="BTGU01012071">
    <property type="protein sequence ID" value="GMN73926.1"/>
    <property type="molecule type" value="Genomic_DNA"/>
</dbReference>
<comment type="caution">
    <text evidence="1">The sequence shown here is derived from an EMBL/GenBank/DDBJ whole genome shotgun (WGS) entry which is preliminary data.</text>
</comment>
<evidence type="ECO:0000313" key="1">
    <source>
        <dbReference type="EMBL" id="GMN73926.1"/>
    </source>
</evidence>
<gene>
    <name evidence="1" type="ORF">TIFTF001_053094</name>
</gene>
<protein>
    <submittedName>
        <fullName evidence="1">Uncharacterized protein</fullName>
    </submittedName>
</protein>
<organism evidence="1 2">
    <name type="scientific">Ficus carica</name>
    <name type="common">Common fig</name>
    <dbReference type="NCBI Taxonomy" id="3494"/>
    <lineage>
        <taxon>Eukaryota</taxon>
        <taxon>Viridiplantae</taxon>
        <taxon>Streptophyta</taxon>
        <taxon>Embryophyta</taxon>
        <taxon>Tracheophyta</taxon>
        <taxon>Spermatophyta</taxon>
        <taxon>Magnoliopsida</taxon>
        <taxon>eudicotyledons</taxon>
        <taxon>Gunneridae</taxon>
        <taxon>Pentapetalae</taxon>
        <taxon>rosids</taxon>
        <taxon>fabids</taxon>
        <taxon>Rosales</taxon>
        <taxon>Moraceae</taxon>
        <taxon>Ficeae</taxon>
        <taxon>Ficus</taxon>
    </lineage>
</organism>
<keyword evidence="2" id="KW-1185">Reference proteome</keyword>